<dbReference type="RefSeq" id="WP_192553907.1">
    <property type="nucleotide sequence ID" value="NZ_JACZZA010000001.1"/>
</dbReference>
<dbReference type="EMBL" id="JACZZA010000001">
    <property type="protein sequence ID" value="MBE1159056.1"/>
    <property type="molecule type" value="Genomic_DNA"/>
</dbReference>
<feature type="compositionally biased region" description="Pro residues" evidence="1">
    <location>
        <begin position="140"/>
        <end position="157"/>
    </location>
</feature>
<gene>
    <name evidence="3" type="ORF">IGX34_01590</name>
</gene>
<comment type="caution">
    <text evidence="3">The sequence shown here is derived from an EMBL/GenBank/DDBJ whole genome shotgun (WGS) entry which is preliminary data.</text>
</comment>
<dbReference type="Proteomes" id="UP000651010">
    <property type="component" value="Unassembled WGS sequence"/>
</dbReference>
<keyword evidence="4" id="KW-1185">Reference proteome</keyword>
<keyword evidence="2" id="KW-0812">Transmembrane</keyword>
<evidence type="ECO:0000256" key="1">
    <source>
        <dbReference type="SAM" id="MobiDB-lite"/>
    </source>
</evidence>
<proteinExistence type="predicted"/>
<keyword evidence="2" id="KW-0472">Membrane</keyword>
<evidence type="ECO:0000313" key="3">
    <source>
        <dbReference type="EMBL" id="MBE1159056.1"/>
    </source>
</evidence>
<feature type="transmembrane region" description="Helical" evidence="2">
    <location>
        <begin position="51"/>
        <end position="72"/>
    </location>
</feature>
<keyword evidence="2" id="KW-1133">Transmembrane helix</keyword>
<evidence type="ECO:0000313" key="4">
    <source>
        <dbReference type="Proteomes" id="UP000651010"/>
    </source>
</evidence>
<protein>
    <submittedName>
        <fullName evidence="3">Uncharacterized protein</fullName>
    </submittedName>
</protein>
<name>A0ABR9G4S6_9GAMM</name>
<evidence type="ECO:0000256" key="2">
    <source>
        <dbReference type="SAM" id="Phobius"/>
    </source>
</evidence>
<organism evidence="3 4">
    <name type="scientific">Dyella acidiphila</name>
    <dbReference type="NCBI Taxonomy" id="2775866"/>
    <lineage>
        <taxon>Bacteria</taxon>
        <taxon>Pseudomonadati</taxon>
        <taxon>Pseudomonadota</taxon>
        <taxon>Gammaproteobacteria</taxon>
        <taxon>Lysobacterales</taxon>
        <taxon>Rhodanobacteraceae</taxon>
        <taxon>Dyella</taxon>
    </lineage>
</organism>
<sequence length="248" mass="27094">MLPRIQLRASDLPKGTLCAERQSYSGLIEGDSIVQMMDMDPSRREAWRESLPRSVAIALGLLLHLGLLLLVLRPPIPWLWRRSVSMTEGRPLQIELLAQRRSVAKRAVPAMTAPPHPVHVRAASMRSAEAIPSAVAAPSTPSPAPSLPGLTQPPSPPAGSYGNTRFARALDAAQSSGLPQLPGTYAVSNAPGIVVTPPPSLQARLQKAVRWLNCKNAIFKRRMTDQELIKRGLTHQQMDRAYQDYCVP</sequence>
<accession>A0ABR9G4S6</accession>
<feature type="region of interest" description="Disordered" evidence="1">
    <location>
        <begin position="131"/>
        <end position="163"/>
    </location>
</feature>
<reference evidence="3 4" key="1">
    <citation type="submission" date="2020-09" db="EMBL/GenBank/DDBJ databases">
        <title>Dyella sp. 7MK23 isolated from forest soil.</title>
        <authorList>
            <person name="Fu J."/>
        </authorList>
    </citation>
    <scope>NUCLEOTIDE SEQUENCE [LARGE SCALE GENOMIC DNA]</scope>
    <source>
        <strain evidence="3 4">7MK23</strain>
    </source>
</reference>